<dbReference type="Pfam" id="PF07593">
    <property type="entry name" value="UnbV_ASPIC"/>
    <property type="match status" value="1"/>
</dbReference>
<gene>
    <name evidence="4" type="ORF">GGR42_002733</name>
</gene>
<feature type="domain" description="ASPIC/UnbV" evidence="3">
    <location>
        <begin position="524"/>
        <end position="590"/>
    </location>
</feature>
<reference evidence="4 5" key="1">
    <citation type="submission" date="2020-03" db="EMBL/GenBank/DDBJ databases">
        <title>Genomic Encyclopedia of Type Strains, Phase IV (KMG-IV): sequencing the most valuable type-strain genomes for metagenomic binning, comparative biology and taxonomic classification.</title>
        <authorList>
            <person name="Goeker M."/>
        </authorList>
    </citation>
    <scope>NUCLEOTIDE SEQUENCE [LARGE SCALE GENOMIC DNA]</scope>
    <source>
        <strain evidence="4 5">DSM 29762</strain>
    </source>
</reference>
<evidence type="ECO:0000313" key="4">
    <source>
        <dbReference type="EMBL" id="NJB72242.1"/>
    </source>
</evidence>
<dbReference type="Gene3D" id="2.130.10.130">
    <property type="entry name" value="Integrin alpha, N-terminal"/>
    <property type="match status" value="3"/>
</dbReference>
<dbReference type="InterPro" id="IPR028994">
    <property type="entry name" value="Integrin_alpha_N"/>
</dbReference>
<dbReference type="EMBL" id="JAATJJ010000002">
    <property type="protein sequence ID" value="NJB72242.1"/>
    <property type="molecule type" value="Genomic_DNA"/>
</dbReference>
<name>A0A846QZY6_9FLAO</name>
<organism evidence="4 5">
    <name type="scientific">Saonia flava</name>
    <dbReference type="NCBI Taxonomy" id="523696"/>
    <lineage>
        <taxon>Bacteria</taxon>
        <taxon>Pseudomonadati</taxon>
        <taxon>Bacteroidota</taxon>
        <taxon>Flavobacteriia</taxon>
        <taxon>Flavobacteriales</taxon>
        <taxon>Flavobacteriaceae</taxon>
        <taxon>Saonia</taxon>
    </lineage>
</organism>
<proteinExistence type="predicted"/>
<dbReference type="Pfam" id="PF13517">
    <property type="entry name" value="FG-GAP_3"/>
    <property type="match status" value="6"/>
</dbReference>
<keyword evidence="1 2" id="KW-0732">Signal</keyword>
<keyword evidence="5" id="KW-1185">Reference proteome</keyword>
<evidence type="ECO:0000256" key="1">
    <source>
        <dbReference type="ARBA" id="ARBA00022729"/>
    </source>
</evidence>
<dbReference type="SUPFAM" id="SSF69318">
    <property type="entry name" value="Integrin alpha N-terminal domain"/>
    <property type="match status" value="3"/>
</dbReference>
<dbReference type="RefSeq" id="WP_167965074.1">
    <property type="nucleotide sequence ID" value="NZ_JAATJJ010000002.1"/>
</dbReference>
<accession>A0A846QZY6</accession>
<dbReference type="InterPro" id="IPR011519">
    <property type="entry name" value="UnbV_ASPIC"/>
</dbReference>
<evidence type="ECO:0000256" key="2">
    <source>
        <dbReference type="SAM" id="SignalP"/>
    </source>
</evidence>
<dbReference type="PANTHER" id="PTHR16026">
    <property type="entry name" value="CARTILAGE ACIDIC PROTEIN 1"/>
    <property type="match status" value="1"/>
</dbReference>
<dbReference type="AlphaFoldDB" id="A0A846QZY6"/>
<sequence length="1097" mass="123317">MKKFVKIKTVLCLSAFIAICIGCGDNQSKKKKTTSDKLFELVSSSKSNINFRNTVKEDFAFNGLNYSYTYNGGGVAIGDINNDGLDDIYLVSNQQSNKLYTNQGDFEFKDETIIAGVEDMGGWSTGTSMIDINNDGWLDIYVCKSASMENEKLRRNKLYVNQGNGTFKEEAKKWGLDDNGFSIQSYFLDYDKDGDVDMFLVNHRNDFVNANALEDRKDRKYFSETSDHLFRNDGNKFTDVTLSSGIMNKEYSLSASIGDFNNDGWPDVYVANDFITPDYLYINNKNGTFSNQINQRIKHTSYSSMGSDYADINNDFLPDLLVLDMSAEDHIRGKQNMPSMNTKGFWRMVNEGYHYSYMSNILNLNKGNGSFSDVGQLAGVSKTDWSWAPLIADFDNDGHKDIVVTNGISYELGNQDYRKILKKRQDSLGADITVEDLLSSMPSEKLANYIFKNNGDLTFTNKTKDWGLDMKVNSSGVAYSDLDNDGDLDLVINNIEDIASIYKNNSVGNYINLKLIGDEKNKGAIGAKVKVYSNEIQQSKEHYLSRGYQSSMSPTLNFGLGEEELINRIEVIWADNTVLAMDNIEPNQTLVFDKKDFKFDGEMKKAVPQGYKKINPEDLGIDFKHQENIFNDFERQVLLPQKKSQQGPCIEVADVNNDGLDDFFIGGALNQPAEMYVQTNNGTFDKVSEALFVSEKKYEDIGAHFFDADSDGDIDLYVASSGYELDENSSLLQDRLYMNKGDGTFSKSYGLPKMVTSTKSVQSIDFDGDGDLDLAIGGNVVPGKYPLAPRSYFLENTNGKFKDVTKDIAPEFLEVGIVNDLIFSDYDSDGDKDLIVVGEWMPITVFDFSNGVFSKKIISEFKDTNGWWNTIKEVDLDKDGDMDYLVGNLGNNNKFHPTKEKPLHIYGNNYDNNDTYDMLLSKVYNGKLVPVRGKECSTEQNAFISERIQTYKEFANSSLIDIYGEEEIGNSYHKEVYTFSSLYVYNNGDGTFAIEELPTNAQVGPTMSFTIDDVNKDGFMDVLGVGSIFEAEVETIRYDSNTGYILLGDEKGNLHPYIDISFYNYGNIKDMGKIKVAGQDYFLMANNDGPITIYGLK</sequence>
<comment type="caution">
    <text evidence="4">The sequence shown here is derived from an EMBL/GenBank/DDBJ whole genome shotgun (WGS) entry which is preliminary data.</text>
</comment>
<evidence type="ECO:0000313" key="5">
    <source>
        <dbReference type="Proteomes" id="UP000590442"/>
    </source>
</evidence>
<feature type="signal peptide" evidence="2">
    <location>
        <begin position="1"/>
        <end position="17"/>
    </location>
</feature>
<dbReference type="InterPro" id="IPR013517">
    <property type="entry name" value="FG-GAP"/>
</dbReference>
<evidence type="ECO:0000259" key="3">
    <source>
        <dbReference type="Pfam" id="PF07593"/>
    </source>
</evidence>
<protein>
    <recommendedName>
        <fullName evidence="3">ASPIC/UnbV domain-containing protein</fullName>
    </recommendedName>
</protein>
<dbReference type="InterPro" id="IPR027039">
    <property type="entry name" value="Crtac1"/>
</dbReference>
<dbReference type="PANTHER" id="PTHR16026:SF0">
    <property type="entry name" value="CARTILAGE ACIDIC PROTEIN 1"/>
    <property type="match status" value="1"/>
</dbReference>
<dbReference type="Proteomes" id="UP000590442">
    <property type="component" value="Unassembled WGS sequence"/>
</dbReference>
<feature type="chain" id="PRO_5032804355" description="ASPIC/UnbV domain-containing protein" evidence="2">
    <location>
        <begin position="18"/>
        <end position="1097"/>
    </location>
</feature>